<accession>A0A7Z9BTB4</accession>
<dbReference type="EMBL" id="CZCS02000193">
    <property type="protein sequence ID" value="VXD20645.1"/>
    <property type="molecule type" value="Genomic_DNA"/>
</dbReference>
<evidence type="ECO:0000313" key="2">
    <source>
        <dbReference type="Proteomes" id="UP000182190"/>
    </source>
</evidence>
<protein>
    <submittedName>
        <fullName evidence="1">Uncharacterized protein</fullName>
    </submittedName>
</protein>
<gene>
    <name evidence="1" type="ORF">PL9631_520051</name>
</gene>
<dbReference type="Proteomes" id="UP000182190">
    <property type="component" value="Unassembled WGS sequence"/>
</dbReference>
<organism evidence="1 2">
    <name type="scientific">Planktothrix paucivesiculata PCC 9631</name>
    <dbReference type="NCBI Taxonomy" id="671071"/>
    <lineage>
        <taxon>Bacteria</taxon>
        <taxon>Bacillati</taxon>
        <taxon>Cyanobacteriota</taxon>
        <taxon>Cyanophyceae</taxon>
        <taxon>Oscillatoriophycideae</taxon>
        <taxon>Oscillatoriales</taxon>
        <taxon>Microcoleaceae</taxon>
        <taxon>Planktothrix</taxon>
    </lineage>
</organism>
<comment type="caution">
    <text evidence="1">The sequence shown here is derived from an EMBL/GenBank/DDBJ whole genome shotgun (WGS) entry which is preliminary data.</text>
</comment>
<reference evidence="1" key="1">
    <citation type="submission" date="2019-10" db="EMBL/GenBank/DDBJ databases">
        <authorList>
            <consortium name="Genoscope - CEA"/>
            <person name="William W."/>
        </authorList>
    </citation>
    <scope>NUCLEOTIDE SEQUENCE [LARGE SCALE GENOMIC DNA]</scope>
    <source>
        <strain evidence="1">BBR_PRJEB10994</strain>
    </source>
</reference>
<sequence>MTDLPVLINLNWLTCQHQPNRLKTGGHQNVSLFYCNTEKNKSLNKIDLENTSLF</sequence>
<evidence type="ECO:0000313" key="1">
    <source>
        <dbReference type="EMBL" id="VXD20645.1"/>
    </source>
</evidence>
<name>A0A7Z9BTB4_9CYAN</name>
<keyword evidence="2" id="KW-1185">Reference proteome</keyword>
<proteinExistence type="predicted"/>
<dbReference type="AlphaFoldDB" id="A0A7Z9BTB4"/>